<dbReference type="InterPro" id="IPR005821">
    <property type="entry name" value="Ion_trans_dom"/>
</dbReference>
<keyword evidence="3" id="KW-0633">Potassium transport</keyword>
<dbReference type="Gene3D" id="1.10.287.70">
    <property type="match status" value="1"/>
</dbReference>
<dbReference type="InterPro" id="IPR027359">
    <property type="entry name" value="Volt_channel_dom_sf"/>
</dbReference>
<dbReference type="GO" id="GO:0001508">
    <property type="term" value="P:action potential"/>
    <property type="evidence" value="ECO:0007669"/>
    <property type="project" value="TreeGrafter"/>
</dbReference>
<keyword evidence="8 12" id="KW-1133">Transmembrane helix</keyword>
<dbReference type="RefSeq" id="WP_173778062.1">
    <property type="nucleotide sequence ID" value="NZ_JABSNO010000003.1"/>
</dbReference>
<dbReference type="PANTHER" id="PTHR11537">
    <property type="entry name" value="VOLTAGE-GATED POTASSIUM CHANNEL"/>
    <property type="match status" value="1"/>
</dbReference>
<keyword evidence="4 12" id="KW-0812">Transmembrane</keyword>
<keyword evidence="6" id="KW-0851">Voltage-gated channel</keyword>
<sequence length="278" mass="31969">MALQKEHNLVPEKGWKRRVFLIIYYSNTKAGKLFDVLLILMILTSTIVIMLESMSAVDIKFHEFFVWTEWTITAFFTVEYILRILVVKNKKQYIFSFMGIIDLLSILPLYLSLFFHFTKFLSIIRLLRILRVFRILNLLDYMNDGQYIMKALKSSSRKIYIFLLFICILVTIIGSMMFVIEEGNNGFTNIPTSIYWAVVTVTTVGYGDIAPMTALGKFLSVILMLCGYSIIAVPTGIMTAEMQKKVSGERECKRCGTGDISNDARYCRKCGERLPNVI</sequence>
<evidence type="ECO:0000256" key="9">
    <source>
        <dbReference type="ARBA" id="ARBA00023065"/>
    </source>
</evidence>
<evidence type="ECO:0000256" key="6">
    <source>
        <dbReference type="ARBA" id="ARBA00022882"/>
    </source>
</evidence>
<keyword evidence="10 12" id="KW-0472">Membrane</keyword>
<keyword evidence="9" id="KW-0406">Ion transport</keyword>
<feature type="transmembrane region" description="Helical" evidence="12">
    <location>
        <begin position="33"/>
        <end position="52"/>
    </location>
</feature>
<feature type="transmembrane region" description="Helical" evidence="12">
    <location>
        <begin position="94"/>
        <end position="114"/>
    </location>
</feature>
<evidence type="ECO:0000256" key="4">
    <source>
        <dbReference type="ARBA" id="ARBA00022692"/>
    </source>
</evidence>
<name>A0A8J8G9H1_9FLAO</name>
<feature type="domain" description="Ion transport" evidence="13">
    <location>
        <begin position="32"/>
        <end position="244"/>
    </location>
</feature>
<dbReference type="Proteomes" id="UP000610746">
    <property type="component" value="Unassembled WGS sequence"/>
</dbReference>
<evidence type="ECO:0000256" key="8">
    <source>
        <dbReference type="ARBA" id="ARBA00022989"/>
    </source>
</evidence>
<feature type="transmembrane region" description="Helical" evidence="12">
    <location>
        <begin position="218"/>
        <end position="240"/>
    </location>
</feature>
<keyword evidence="2" id="KW-0813">Transport</keyword>
<evidence type="ECO:0000256" key="11">
    <source>
        <dbReference type="ARBA" id="ARBA00023303"/>
    </source>
</evidence>
<accession>A0A8J8G9H1</accession>
<protein>
    <submittedName>
        <fullName evidence="14">Voltage-gated potassium channel</fullName>
    </submittedName>
</protein>
<comment type="caution">
    <text evidence="14">The sequence shown here is derived from an EMBL/GenBank/DDBJ whole genome shotgun (WGS) entry which is preliminary data.</text>
</comment>
<feature type="transmembrane region" description="Helical" evidence="12">
    <location>
        <begin position="64"/>
        <end position="82"/>
    </location>
</feature>
<feature type="transmembrane region" description="Helical" evidence="12">
    <location>
        <begin position="159"/>
        <end position="180"/>
    </location>
</feature>
<reference evidence="14" key="1">
    <citation type="submission" date="2020-05" db="EMBL/GenBank/DDBJ databases">
        <title>Genomic Encyclopedia of Type Strains, Phase IV (KMG-V): Genome sequencing to study the core and pangenomes of soil and plant-associated prokaryotes.</title>
        <authorList>
            <person name="Whitman W."/>
        </authorList>
    </citation>
    <scope>NUCLEOTIDE SEQUENCE</scope>
    <source>
        <strain evidence="14">16F</strain>
    </source>
</reference>
<dbReference type="GO" id="GO:0008076">
    <property type="term" value="C:voltage-gated potassium channel complex"/>
    <property type="evidence" value="ECO:0007669"/>
    <property type="project" value="InterPro"/>
</dbReference>
<evidence type="ECO:0000259" key="13">
    <source>
        <dbReference type="Pfam" id="PF00520"/>
    </source>
</evidence>
<dbReference type="InterPro" id="IPR028325">
    <property type="entry name" value="VG_K_chnl"/>
</dbReference>
<evidence type="ECO:0000256" key="2">
    <source>
        <dbReference type="ARBA" id="ARBA00022448"/>
    </source>
</evidence>
<dbReference type="AlphaFoldDB" id="A0A8J8G9H1"/>
<dbReference type="Pfam" id="PF00520">
    <property type="entry name" value="Ion_trans"/>
    <property type="match status" value="1"/>
</dbReference>
<evidence type="ECO:0000313" key="15">
    <source>
        <dbReference type="Proteomes" id="UP000610746"/>
    </source>
</evidence>
<evidence type="ECO:0000256" key="5">
    <source>
        <dbReference type="ARBA" id="ARBA00022826"/>
    </source>
</evidence>
<evidence type="ECO:0000256" key="12">
    <source>
        <dbReference type="SAM" id="Phobius"/>
    </source>
</evidence>
<evidence type="ECO:0000256" key="1">
    <source>
        <dbReference type="ARBA" id="ARBA00004141"/>
    </source>
</evidence>
<evidence type="ECO:0000256" key="10">
    <source>
        <dbReference type="ARBA" id="ARBA00023136"/>
    </source>
</evidence>
<keyword evidence="5" id="KW-0631">Potassium channel</keyword>
<gene>
    <name evidence="14" type="ORF">HNQ03_000499</name>
</gene>
<proteinExistence type="predicted"/>
<dbReference type="PRINTS" id="PR00169">
    <property type="entry name" value="KCHANNEL"/>
</dbReference>
<dbReference type="PANTHER" id="PTHR11537:SF254">
    <property type="entry name" value="POTASSIUM VOLTAGE-GATED CHANNEL PROTEIN SHAB"/>
    <property type="match status" value="1"/>
</dbReference>
<dbReference type="GO" id="GO:0005249">
    <property type="term" value="F:voltage-gated potassium channel activity"/>
    <property type="evidence" value="ECO:0007669"/>
    <property type="project" value="InterPro"/>
</dbReference>
<keyword evidence="7" id="KW-0630">Potassium</keyword>
<evidence type="ECO:0000256" key="7">
    <source>
        <dbReference type="ARBA" id="ARBA00022958"/>
    </source>
</evidence>
<dbReference type="EMBL" id="JABSNO010000003">
    <property type="protein sequence ID" value="NRS91432.1"/>
    <property type="molecule type" value="Genomic_DNA"/>
</dbReference>
<evidence type="ECO:0000313" key="14">
    <source>
        <dbReference type="EMBL" id="NRS91432.1"/>
    </source>
</evidence>
<keyword evidence="11 14" id="KW-0407">Ion channel</keyword>
<comment type="subcellular location">
    <subcellularLocation>
        <location evidence="1">Membrane</location>
        <topology evidence="1">Multi-pass membrane protein</topology>
    </subcellularLocation>
</comment>
<organism evidence="14 15">
    <name type="scientific">Frigoriflavimonas asaccharolytica</name>
    <dbReference type="NCBI Taxonomy" id="2735899"/>
    <lineage>
        <taxon>Bacteria</taxon>
        <taxon>Pseudomonadati</taxon>
        <taxon>Bacteroidota</taxon>
        <taxon>Flavobacteriia</taxon>
        <taxon>Flavobacteriales</taxon>
        <taxon>Weeksellaceae</taxon>
        <taxon>Frigoriflavimonas</taxon>
    </lineage>
</organism>
<dbReference type="SUPFAM" id="SSF81324">
    <property type="entry name" value="Voltage-gated potassium channels"/>
    <property type="match status" value="1"/>
</dbReference>
<dbReference type="Gene3D" id="1.20.120.350">
    <property type="entry name" value="Voltage-gated potassium channels. Chain C"/>
    <property type="match status" value="1"/>
</dbReference>
<keyword evidence="15" id="KW-1185">Reference proteome</keyword>
<evidence type="ECO:0000256" key="3">
    <source>
        <dbReference type="ARBA" id="ARBA00022538"/>
    </source>
</evidence>